<evidence type="ECO:0000256" key="1">
    <source>
        <dbReference type="ARBA" id="ARBA00022737"/>
    </source>
</evidence>
<dbReference type="Pfam" id="PF12796">
    <property type="entry name" value="Ank_2"/>
    <property type="match status" value="1"/>
</dbReference>
<dbReference type="WBParaSite" id="EgrG_000245900">
    <property type="protein sequence ID" value="EgrG_000245900"/>
    <property type="gene ID" value="EgrG_000245900"/>
</dbReference>
<dbReference type="SMART" id="SM00248">
    <property type="entry name" value="ANK"/>
    <property type="match status" value="3"/>
</dbReference>
<gene>
    <name evidence="6" type="primary">EGR_06095</name>
    <name evidence="4" type="ORF">EgrG_000245900</name>
</gene>
<dbReference type="InterPro" id="IPR036770">
    <property type="entry name" value="Ankyrin_rpt-contain_sf"/>
</dbReference>
<dbReference type="PANTHER" id="PTHR24201">
    <property type="entry name" value="ANK_REP_REGION DOMAIN-CONTAINING PROTEIN"/>
    <property type="match status" value="1"/>
</dbReference>
<feature type="repeat" description="ANK" evidence="3">
    <location>
        <begin position="111"/>
        <end position="143"/>
    </location>
</feature>
<dbReference type="PROSITE" id="PS50297">
    <property type="entry name" value="ANK_REP_REGION"/>
    <property type="match status" value="2"/>
</dbReference>
<dbReference type="InterPro" id="IPR050776">
    <property type="entry name" value="Ank_Repeat/CDKN_Inhibitor"/>
</dbReference>
<evidence type="ECO:0000256" key="3">
    <source>
        <dbReference type="PROSITE-ProRule" id="PRU00023"/>
    </source>
</evidence>
<dbReference type="PROSITE" id="PS50088">
    <property type="entry name" value="ANK_REPEAT"/>
    <property type="match status" value="2"/>
</dbReference>
<dbReference type="SUPFAM" id="SSF48403">
    <property type="entry name" value="Ankyrin repeat"/>
    <property type="match status" value="1"/>
</dbReference>
<sequence>MASQVENEILCQYPLHYLSRSGDATGLQQCLIKTNFSPFDLDSLNYWTPAHWAASTNQCDCLMILAPFRALDVAAHLSLTTPLHIAAEMGFEDCLLVLIRNGAGINFQDSSGDTPLHKAARHGHISCMKMLLEAGACTDTRNFYKRTASEVAAINGHFTFASLVNEASRIKKQENHIPPNVSILRNNNVFACKRSRDSLASVGALDGDLSDKRLRFSDPVFQIAADMVGQGGHKLWQNDIQSSIFEHATQLRMTDAYEELYNSRFANSLN</sequence>
<evidence type="ECO:0000256" key="2">
    <source>
        <dbReference type="ARBA" id="ARBA00023043"/>
    </source>
</evidence>
<dbReference type="EMBL" id="LK028580">
    <property type="protein sequence ID" value="CDS20249.1"/>
    <property type="molecule type" value="Genomic_DNA"/>
</dbReference>
<keyword evidence="1" id="KW-0677">Repeat</keyword>
<dbReference type="Gene3D" id="1.25.40.20">
    <property type="entry name" value="Ankyrin repeat-containing domain"/>
    <property type="match status" value="1"/>
</dbReference>
<feature type="repeat" description="ANK" evidence="3">
    <location>
        <begin position="78"/>
        <end position="110"/>
    </location>
</feature>
<dbReference type="InterPro" id="IPR002110">
    <property type="entry name" value="Ankyrin_rpt"/>
</dbReference>
<organism evidence="4">
    <name type="scientific">Echinococcus granulosus</name>
    <name type="common">Hydatid tapeworm</name>
    <dbReference type="NCBI Taxonomy" id="6210"/>
    <lineage>
        <taxon>Eukaryota</taxon>
        <taxon>Metazoa</taxon>
        <taxon>Spiralia</taxon>
        <taxon>Lophotrochozoa</taxon>
        <taxon>Platyhelminthes</taxon>
        <taxon>Cestoda</taxon>
        <taxon>Eucestoda</taxon>
        <taxon>Cyclophyllidea</taxon>
        <taxon>Taeniidae</taxon>
        <taxon>Echinococcus</taxon>
        <taxon>Echinococcus granulosus group</taxon>
    </lineage>
</organism>
<accession>A0A068WP46</accession>
<proteinExistence type="predicted"/>
<reference evidence="4" key="2">
    <citation type="submission" date="2014-06" db="EMBL/GenBank/DDBJ databases">
        <authorList>
            <person name="Aslett M."/>
        </authorList>
    </citation>
    <scope>NUCLEOTIDE SEQUENCE</scope>
</reference>
<protein>
    <submittedName>
        <fullName evidence="4 6">Ankyrin repeat domain containing protein 10</fullName>
    </submittedName>
</protein>
<dbReference type="AlphaFoldDB" id="A0A068WP46"/>
<evidence type="ECO:0000313" key="5">
    <source>
        <dbReference type="Proteomes" id="UP000492820"/>
    </source>
</evidence>
<dbReference type="Proteomes" id="UP000492820">
    <property type="component" value="Unassembled WGS sequence"/>
</dbReference>
<keyword evidence="2 3" id="KW-0040">ANK repeat</keyword>
<name>A0A068WP46_ECHGR</name>
<evidence type="ECO:0000313" key="4">
    <source>
        <dbReference type="EMBL" id="CDS20249.1"/>
    </source>
</evidence>
<reference evidence="6" key="3">
    <citation type="submission" date="2020-10" db="UniProtKB">
        <authorList>
            <consortium name="WormBaseParasite"/>
        </authorList>
    </citation>
    <scope>IDENTIFICATION</scope>
</reference>
<dbReference type="OrthoDB" id="5402602at2759"/>
<reference evidence="4 5" key="1">
    <citation type="journal article" date="2013" name="Nature">
        <title>The genomes of four tapeworm species reveal adaptations to parasitism.</title>
        <authorList>
            <person name="Tsai I.J."/>
            <person name="Zarowiecki M."/>
            <person name="Holroyd N."/>
            <person name="Garciarrubio A."/>
            <person name="Sanchez-Flores A."/>
            <person name="Brooks K.L."/>
            <person name="Tracey A."/>
            <person name="Bobes R.J."/>
            <person name="Fragoso G."/>
            <person name="Sciutto E."/>
            <person name="Aslett M."/>
            <person name="Beasley H."/>
            <person name="Bennett H.M."/>
            <person name="Cai J."/>
            <person name="Camicia F."/>
            <person name="Clark R."/>
            <person name="Cucher M."/>
            <person name="De Silva N."/>
            <person name="Day T.A."/>
            <person name="Deplazes P."/>
            <person name="Estrada K."/>
            <person name="Fernandez C."/>
            <person name="Holland P.W."/>
            <person name="Hou J."/>
            <person name="Hu S."/>
            <person name="Huckvale T."/>
            <person name="Hung S.S."/>
            <person name="Kamenetzky L."/>
            <person name="Keane J.A."/>
            <person name="Kiss F."/>
            <person name="Koziol U."/>
            <person name="Lambert O."/>
            <person name="Liu K."/>
            <person name="Luo X."/>
            <person name="Luo Y."/>
            <person name="Macchiaroli N."/>
            <person name="Nichol S."/>
            <person name="Paps J."/>
            <person name="Parkinson J."/>
            <person name="Pouchkina-Stantcheva N."/>
            <person name="Riddiford N."/>
            <person name="Rosenzvit M."/>
            <person name="Salinas G."/>
            <person name="Wasmuth J.D."/>
            <person name="Zamanian M."/>
            <person name="Zheng Y."/>
            <person name="Cai X."/>
            <person name="Soberon X."/>
            <person name="Olson P.D."/>
            <person name="Laclette J.P."/>
            <person name="Brehm K."/>
            <person name="Berriman M."/>
            <person name="Garciarrubio A."/>
            <person name="Bobes R.J."/>
            <person name="Fragoso G."/>
            <person name="Sanchez-Flores A."/>
            <person name="Estrada K."/>
            <person name="Cevallos M.A."/>
            <person name="Morett E."/>
            <person name="Gonzalez V."/>
            <person name="Portillo T."/>
            <person name="Ochoa-Leyva A."/>
            <person name="Jose M.V."/>
            <person name="Sciutto E."/>
            <person name="Landa A."/>
            <person name="Jimenez L."/>
            <person name="Valdes V."/>
            <person name="Carrero J.C."/>
            <person name="Larralde C."/>
            <person name="Morales-Montor J."/>
            <person name="Limon-Lason J."/>
            <person name="Soberon X."/>
            <person name="Laclette J.P."/>
        </authorList>
    </citation>
    <scope>NUCLEOTIDE SEQUENCE [LARGE SCALE GENOMIC DNA]</scope>
</reference>
<evidence type="ECO:0000313" key="6">
    <source>
        <dbReference type="WBParaSite" id="EgrG_000245900"/>
    </source>
</evidence>